<comment type="caution">
    <text evidence="1">The sequence shown here is derived from an EMBL/GenBank/DDBJ whole genome shotgun (WGS) entry which is preliminary data.</text>
</comment>
<dbReference type="GeneID" id="71202194"/>
<keyword evidence="2" id="KW-1185">Reference proteome</keyword>
<proteinExistence type="predicted"/>
<name>A0A2A5T2N0_9GAMM</name>
<sequence length="41" mass="4874">MADDLWRCLYGDKGYITDLVEWELEDKRVTLIIGVKNMNQK</sequence>
<dbReference type="AlphaFoldDB" id="A0A2A5T2N0"/>
<protein>
    <submittedName>
        <fullName evidence="1">Mobile element protein</fullName>
    </submittedName>
</protein>
<dbReference type="RefSeq" id="WP_223823830.1">
    <property type="nucleotide sequence ID" value="NZ_NBYY01000022.1"/>
</dbReference>
<dbReference type="EMBL" id="NBYY01000022">
    <property type="protein sequence ID" value="PCS22390.1"/>
    <property type="molecule type" value="Genomic_DNA"/>
</dbReference>
<reference evidence="2" key="1">
    <citation type="submission" date="2017-04" db="EMBL/GenBank/DDBJ databases">
        <title>Genome evolution of the luminous symbionts of deep sea anglerfish.</title>
        <authorList>
            <person name="Hendry T.A."/>
        </authorList>
    </citation>
    <scope>NUCLEOTIDE SEQUENCE [LARGE SCALE GENOMIC DNA]</scope>
</reference>
<evidence type="ECO:0000313" key="1">
    <source>
        <dbReference type="EMBL" id="PCS22390.1"/>
    </source>
</evidence>
<evidence type="ECO:0000313" key="2">
    <source>
        <dbReference type="Proteomes" id="UP000219020"/>
    </source>
</evidence>
<dbReference type="Proteomes" id="UP000219020">
    <property type="component" value="Unassembled WGS sequence"/>
</dbReference>
<accession>A0A2A5T2N0</accession>
<organism evidence="1 2">
    <name type="scientific">Candidatus Enterovibrio escicola</name>
    <dbReference type="NCBI Taxonomy" id="1927127"/>
    <lineage>
        <taxon>Bacteria</taxon>
        <taxon>Pseudomonadati</taxon>
        <taxon>Pseudomonadota</taxon>
        <taxon>Gammaproteobacteria</taxon>
        <taxon>Vibrionales</taxon>
        <taxon>Vibrionaceae</taxon>
        <taxon>Enterovibrio</taxon>
    </lineage>
</organism>
<gene>
    <name evidence="1" type="ORF">BTN49_2119</name>
</gene>